<keyword evidence="5" id="KW-0046">Antibiotic resistance</keyword>
<feature type="transmembrane region" description="Helical" evidence="6">
    <location>
        <begin position="295"/>
        <end position="315"/>
    </location>
</feature>
<comment type="caution">
    <text evidence="8">The sequence shown here is derived from an EMBL/GenBank/DDBJ whole genome shotgun (WGS) entry which is preliminary data.</text>
</comment>
<feature type="transmembrane region" description="Helical" evidence="6">
    <location>
        <begin position="506"/>
        <end position="526"/>
    </location>
</feature>
<feature type="transmembrane region" description="Helical" evidence="6">
    <location>
        <begin position="158"/>
        <end position="180"/>
    </location>
</feature>
<feature type="transmembrane region" description="Helical" evidence="6">
    <location>
        <begin position="360"/>
        <end position="377"/>
    </location>
</feature>
<dbReference type="PRINTS" id="PR01036">
    <property type="entry name" value="TCRTETB"/>
</dbReference>
<feature type="transmembrane region" description="Helical" evidence="6">
    <location>
        <begin position="431"/>
        <end position="448"/>
    </location>
</feature>
<evidence type="ECO:0000256" key="3">
    <source>
        <dbReference type="ARBA" id="ARBA00022989"/>
    </source>
</evidence>
<dbReference type="GO" id="GO:0005886">
    <property type="term" value="C:plasma membrane"/>
    <property type="evidence" value="ECO:0007669"/>
    <property type="project" value="UniProtKB-SubCell"/>
</dbReference>
<keyword evidence="4 6" id="KW-0472">Membrane</keyword>
<dbReference type="SUPFAM" id="SSF103473">
    <property type="entry name" value="MFS general substrate transporter"/>
    <property type="match status" value="2"/>
</dbReference>
<dbReference type="PANTHER" id="PTHR42718">
    <property type="entry name" value="MAJOR FACILITATOR SUPERFAMILY MULTIDRUG TRANSPORTER MFSC"/>
    <property type="match status" value="1"/>
</dbReference>
<feature type="transmembrane region" description="Helical" evidence="6">
    <location>
        <begin position="254"/>
        <end position="275"/>
    </location>
</feature>
<feature type="transmembrane region" description="Helical" evidence="6">
    <location>
        <begin position="225"/>
        <end position="242"/>
    </location>
</feature>
<proteinExistence type="predicted"/>
<feature type="transmembrane region" description="Helical" evidence="6">
    <location>
        <begin position="389"/>
        <end position="410"/>
    </location>
</feature>
<dbReference type="Gene3D" id="1.20.1250.20">
    <property type="entry name" value="MFS general substrate transporter like domains"/>
    <property type="match status" value="1"/>
</dbReference>
<keyword evidence="3 6" id="KW-1133">Transmembrane helix</keyword>
<comment type="subcellular location">
    <subcellularLocation>
        <location evidence="1">Cell membrane</location>
        <topology evidence="1">Multi-pass membrane protein</topology>
    </subcellularLocation>
</comment>
<organism evidence="8 9">
    <name type="scientific">Streptomyces sulfonofaciens</name>
    <dbReference type="NCBI Taxonomy" id="68272"/>
    <lineage>
        <taxon>Bacteria</taxon>
        <taxon>Bacillati</taxon>
        <taxon>Actinomycetota</taxon>
        <taxon>Actinomycetes</taxon>
        <taxon>Kitasatosporales</taxon>
        <taxon>Streptomycetaceae</taxon>
        <taxon>Streptomyces</taxon>
    </lineage>
</organism>
<evidence type="ECO:0000256" key="5">
    <source>
        <dbReference type="ARBA" id="ARBA00023251"/>
    </source>
</evidence>
<dbReference type="Gene3D" id="1.20.1720.10">
    <property type="entry name" value="Multidrug resistance protein D"/>
    <property type="match status" value="1"/>
</dbReference>
<dbReference type="GO" id="GO:0046677">
    <property type="term" value="P:response to antibiotic"/>
    <property type="evidence" value="ECO:0007669"/>
    <property type="project" value="UniProtKB-KW"/>
</dbReference>
<dbReference type="AlphaFoldDB" id="A0A919GMS6"/>
<gene>
    <name evidence="8" type="ORF">GCM10018793_63590</name>
</gene>
<feature type="transmembrane region" description="Helical" evidence="6">
    <location>
        <begin position="186"/>
        <end position="204"/>
    </location>
</feature>
<protein>
    <submittedName>
        <fullName evidence="8">MFS transporter</fullName>
    </submittedName>
</protein>
<reference evidence="8" key="2">
    <citation type="submission" date="2020-09" db="EMBL/GenBank/DDBJ databases">
        <authorList>
            <person name="Sun Q."/>
            <person name="Ohkuma M."/>
        </authorList>
    </citation>
    <scope>NUCLEOTIDE SEQUENCE</scope>
    <source>
        <strain evidence="8">JCM 5069</strain>
    </source>
</reference>
<feature type="transmembrane region" description="Helical" evidence="6">
    <location>
        <begin position="33"/>
        <end position="51"/>
    </location>
</feature>
<evidence type="ECO:0000313" key="8">
    <source>
        <dbReference type="EMBL" id="GHH87514.1"/>
    </source>
</evidence>
<keyword evidence="2 6" id="KW-0812">Transmembrane</keyword>
<dbReference type="InterPro" id="IPR036259">
    <property type="entry name" value="MFS_trans_sf"/>
</dbReference>
<sequence length="537" mass="54960">MDVGDSSPARPLSGIPVAAPAPDAPRRAGAGPLLLAMCLGLMLSMLNSTLVNVTMPQIGTSLHTSVTGLQWVADIYTLGYASLLLPGGALGNRLGRRTAFLLGVSAFLVGSLLCALSPTTSVLLASRVIQAVGTAVMVPQTLSIVVSEYTEPTARARAVGIWAGVAGVGLAAGPVLGGLALALADWRAGFFLVVALAVVTLVLGHRVVPAARHGRPGQAPRLDPFGIVLGVLTLTALVYGLIESGTYGWGSPRIIGALVLAAAGSVLFLGTERYVAHRGGSPLMPLELWRIRGFVAANAAGLAYFVTLFGVLFFYSLYLQQQQGHSALATGLLFLPLTACMAAFAPVAGRLTARLGGRSVLVTGLLVAAAGCLALAAETRRPALWDLEWRLSLVGAGCGLMSSTMSNVAVSSVRPQHVNTAAALHNTCRQIGAALGIALLGAVLYARQQAALAAPLDRLGGPARAAVATAVRAGRVDPGAGAGIPAATRRAVADASYTGFTTGLHTAMLVCAVTLLVCAVLNLLLLRARRPRRPQAG</sequence>
<evidence type="ECO:0000259" key="7">
    <source>
        <dbReference type="PROSITE" id="PS50850"/>
    </source>
</evidence>
<keyword evidence="9" id="KW-1185">Reference proteome</keyword>
<dbReference type="InterPro" id="IPR011701">
    <property type="entry name" value="MFS"/>
</dbReference>
<dbReference type="CDD" id="cd17321">
    <property type="entry name" value="MFS_MMR_MDR_like"/>
    <property type="match status" value="1"/>
</dbReference>
<evidence type="ECO:0000256" key="2">
    <source>
        <dbReference type="ARBA" id="ARBA00022692"/>
    </source>
</evidence>
<reference evidence="8" key="1">
    <citation type="journal article" date="2014" name="Int. J. Syst. Evol. Microbiol.">
        <title>Complete genome sequence of Corynebacterium casei LMG S-19264T (=DSM 44701T), isolated from a smear-ripened cheese.</title>
        <authorList>
            <consortium name="US DOE Joint Genome Institute (JGI-PGF)"/>
            <person name="Walter F."/>
            <person name="Albersmeier A."/>
            <person name="Kalinowski J."/>
            <person name="Ruckert C."/>
        </authorList>
    </citation>
    <scope>NUCLEOTIDE SEQUENCE</scope>
    <source>
        <strain evidence="8">JCM 5069</strain>
    </source>
</reference>
<feature type="transmembrane region" description="Helical" evidence="6">
    <location>
        <begin position="71"/>
        <end position="91"/>
    </location>
</feature>
<dbReference type="PANTHER" id="PTHR42718:SF42">
    <property type="entry name" value="EXPORT PROTEIN"/>
    <property type="match status" value="1"/>
</dbReference>
<dbReference type="InterPro" id="IPR020846">
    <property type="entry name" value="MFS_dom"/>
</dbReference>
<dbReference type="PROSITE" id="PS50850">
    <property type="entry name" value="MFS"/>
    <property type="match status" value="1"/>
</dbReference>
<dbReference type="Pfam" id="PF07690">
    <property type="entry name" value="MFS_1"/>
    <property type="match status" value="1"/>
</dbReference>
<dbReference type="RefSeq" id="WP_189938101.1">
    <property type="nucleotide sequence ID" value="NZ_BNCD01000028.1"/>
</dbReference>
<feature type="transmembrane region" description="Helical" evidence="6">
    <location>
        <begin position="327"/>
        <end position="348"/>
    </location>
</feature>
<feature type="domain" description="Major facilitator superfamily (MFS) profile" evidence="7">
    <location>
        <begin position="33"/>
        <end position="530"/>
    </location>
</feature>
<dbReference type="Proteomes" id="UP000603708">
    <property type="component" value="Unassembled WGS sequence"/>
</dbReference>
<feature type="transmembrane region" description="Helical" evidence="6">
    <location>
        <begin position="98"/>
        <end position="118"/>
    </location>
</feature>
<dbReference type="EMBL" id="BNCD01000028">
    <property type="protein sequence ID" value="GHH87514.1"/>
    <property type="molecule type" value="Genomic_DNA"/>
</dbReference>
<evidence type="ECO:0000256" key="6">
    <source>
        <dbReference type="SAM" id="Phobius"/>
    </source>
</evidence>
<evidence type="ECO:0000256" key="4">
    <source>
        <dbReference type="ARBA" id="ARBA00023136"/>
    </source>
</evidence>
<name>A0A919GMS6_9ACTN</name>
<feature type="transmembrane region" description="Helical" evidence="6">
    <location>
        <begin position="124"/>
        <end position="146"/>
    </location>
</feature>
<evidence type="ECO:0000256" key="1">
    <source>
        <dbReference type="ARBA" id="ARBA00004651"/>
    </source>
</evidence>
<evidence type="ECO:0000313" key="9">
    <source>
        <dbReference type="Proteomes" id="UP000603708"/>
    </source>
</evidence>
<dbReference type="GO" id="GO:0022857">
    <property type="term" value="F:transmembrane transporter activity"/>
    <property type="evidence" value="ECO:0007669"/>
    <property type="project" value="InterPro"/>
</dbReference>
<accession>A0A919GMS6</accession>